<name>A0A517SF97_9PLAN</name>
<reference evidence="1 2" key="1">
    <citation type="submission" date="2019-02" db="EMBL/GenBank/DDBJ databases">
        <title>Deep-cultivation of Planctomycetes and their phenomic and genomic characterization uncovers novel biology.</title>
        <authorList>
            <person name="Wiegand S."/>
            <person name="Jogler M."/>
            <person name="Boedeker C."/>
            <person name="Pinto D."/>
            <person name="Vollmers J."/>
            <person name="Rivas-Marin E."/>
            <person name="Kohn T."/>
            <person name="Peeters S.H."/>
            <person name="Heuer A."/>
            <person name="Rast P."/>
            <person name="Oberbeckmann S."/>
            <person name="Bunk B."/>
            <person name="Jeske O."/>
            <person name="Meyerdierks A."/>
            <person name="Storesund J.E."/>
            <person name="Kallscheuer N."/>
            <person name="Luecker S."/>
            <person name="Lage O.M."/>
            <person name="Pohl T."/>
            <person name="Merkel B.J."/>
            <person name="Hornburger P."/>
            <person name="Mueller R.-W."/>
            <person name="Bruemmer F."/>
            <person name="Labrenz M."/>
            <person name="Spormann A.M."/>
            <person name="Op den Camp H."/>
            <person name="Overmann J."/>
            <person name="Amann R."/>
            <person name="Jetten M.S.M."/>
            <person name="Mascher T."/>
            <person name="Medema M.H."/>
            <person name="Devos D.P."/>
            <person name="Kaster A.-K."/>
            <person name="Ovreas L."/>
            <person name="Rohde M."/>
            <person name="Galperin M.Y."/>
            <person name="Jogler C."/>
        </authorList>
    </citation>
    <scope>NUCLEOTIDE SEQUENCE [LARGE SCALE GENOMIC DNA]</scope>
    <source>
        <strain evidence="1 2">Pan44</strain>
    </source>
</reference>
<dbReference type="Proteomes" id="UP000315700">
    <property type="component" value="Chromosome"/>
</dbReference>
<evidence type="ECO:0000313" key="2">
    <source>
        <dbReference type="Proteomes" id="UP000315700"/>
    </source>
</evidence>
<dbReference type="InParanoid" id="A0A517SF97"/>
<dbReference type="EMBL" id="CP036271">
    <property type="protein sequence ID" value="QDT54802.1"/>
    <property type="molecule type" value="Genomic_DNA"/>
</dbReference>
<dbReference type="OrthoDB" id="7060517at2"/>
<dbReference type="RefSeq" id="WP_145030627.1">
    <property type="nucleotide sequence ID" value="NZ_CP036271.1"/>
</dbReference>
<organism evidence="1 2">
    <name type="scientific">Caulifigura coniformis</name>
    <dbReference type="NCBI Taxonomy" id="2527983"/>
    <lineage>
        <taxon>Bacteria</taxon>
        <taxon>Pseudomonadati</taxon>
        <taxon>Planctomycetota</taxon>
        <taxon>Planctomycetia</taxon>
        <taxon>Planctomycetales</taxon>
        <taxon>Planctomycetaceae</taxon>
        <taxon>Caulifigura</taxon>
    </lineage>
</organism>
<keyword evidence="2" id="KW-1185">Reference proteome</keyword>
<sequence>MKLRIKGNTVRLRVDRRDLEALLRDGRVIEETRFGATDDLCFSYMLEIAGAPGATPVIGYRGGRFTIQIGQTTAIDWVQSERVGFESSQQEDGRTIRLTLEKDFACLDRPAGQEGDDEFAFPNPSSHC</sequence>
<accession>A0A517SF97</accession>
<evidence type="ECO:0000313" key="1">
    <source>
        <dbReference type="EMBL" id="QDT54802.1"/>
    </source>
</evidence>
<gene>
    <name evidence="1" type="ORF">Pan44_28400</name>
</gene>
<dbReference type="KEGG" id="ccos:Pan44_28400"/>
<dbReference type="AlphaFoldDB" id="A0A517SF97"/>
<protein>
    <submittedName>
        <fullName evidence="1">Uncharacterized protein</fullName>
    </submittedName>
</protein>
<proteinExistence type="predicted"/>
<dbReference type="Pfam" id="PF22668">
    <property type="entry name" value="DUF7009"/>
    <property type="match status" value="1"/>
</dbReference>
<dbReference type="InterPro" id="IPR053825">
    <property type="entry name" value="DUF7009"/>
</dbReference>